<dbReference type="Proteomes" id="UP000193719">
    <property type="component" value="Unassembled WGS sequence"/>
</dbReference>
<sequence length="98" mass="11175">MAILHTIIFKAKADVKQEEVEKVLKALGDLGKVIPNLSNYKCGTNFSDRSKGFTHSFQVEVPDKDALQVYQVHPEHVRVRDTMLKPIAEDLLCIDYEF</sequence>
<gene>
    <name evidence="3" type="ORF">BCR36DRAFT_587604</name>
</gene>
<dbReference type="OrthoDB" id="42919at2759"/>
<comment type="subunit">
    <text evidence="1">Homodimer.</text>
</comment>
<dbReference type="AlphaFoldDB" id="A0A1Y1UWF9"/>
<dbReference type="SMART" id="SM00886">
    <property type="entry name" value="Dabb"/>
    <property type="match status" value="1"/>
</dbReference>
<evidence type="ECO:0000313" key="3">
    <source>
        <dbReference type="EMBL" id="ORX41959.1"/>
    </source>
</evidence>
<proteinExistence type="predicted"/>
<keyword evidence="4" id="KW-1185">Reference proteome</keyword>
<name>A0A1Y1UWF9_9FUNG</name>
<feature type="domain" description="Stress-response A/B barrel" evidence="2">
    <location>
        <begin position="3"/>
        <end position="96"/>
    </location>
</feature>
<dbReference type="InterPro" id="IPR011008">
    <property type="entry name" value="Dimeric_a/b-barrel"/>
</dbReference>
<reference evidence="3 4" key="2">
    <citation type="submission" date="2016-08" db="EMBL/GenBank/DDBJ databases">
        <title>Pervasive Adenine N6-methylation of Active Genes in Fungi.</title>
        <authorList>
            <consortium name="DOE Joint Genome Institute"/>
            <person name="Mondo S.J."/>
            <person name="Dannebaum R.O."/>
            <person name="Kuo R.C."/>
            <person name="Labutti K."/>
            <person name="Haridas S."/>
            <person name="Kuo A."/>
            <person name="Salamov A."/>
            <person name="Ahrendt S.R."/>
            <person name="Lipzen A."/>
            <person name="Sullivan W."/>
            <person name="Andreopoulos W.B."/>
            <person name="Clum A."/>
            <person name="Lindquist E."/>
            <person name="Daum C."/>
            <person name="Ramamoorthy G.K."/>
            <person name="Gryganskyi A."/>
            <person name="Culley D."/>
            <person name="Magnuson J.K."/>
            <person name="James T.Y."/>
            <person name="O'Malley M.A."/>
            <person name="Stajich J.E."/>
            <person name="Spatafora J.W."/>
            <person name="Visel A."/>
            <person name="Grigoriev I.V."/>
        </authorList>
    </citation>
    <scope>NUCLEOTIDE SEQUENCE [LARGE SCALE GENOMIC DNA]</scope>
    <source>
        <strain evidence="4">finn</strain>
    </source>
</reference>
<evidence type="ECO:0000256" key="1">
    <source>
        <dbReference type="ARBA" id="ARBA00011738"/>
    </source>
</evidence>
<dbReference type="PANTHER" id="PTHR33178:SF10">
    <property type="entry name" value="STRESS-RESPONSE A_B BARREL DOMAIN-CONTAINING PROTEIN"/>
    <property type="match status" value="1"/>
</dbReference>
<dbReference type="InterPro" id="IPR044662">
    <property type="entry name" value="HS1/DABB1-like"/>
</dbReference>
<dbReference type="STRING" id="1754191.A0A1Y1UWF9"/>
<dbReference type="EMBL" id="MCFH01000074">
    <property type="protein sequence ID" value="ORX41959.1"/>
    <property type="molecule type" value="Genomic_DNA"/>
</dbReference>
<evidence type="ECO:0000313" key="4">
    <source>
        <dbReference type="Proteomes" id="UP000193719"/>
    </source>
</evidence>
<dbReference type="InterPro" id="IPR013097">
    <property type="entry name" value="Dabb"/>
</dbReference>
<dbReference type="Pfam" id="PF07876">
    <property type="entry name" value="Dabb"/>
    <property type="match status" value="1"/>
</dbReference>
<reference evidence="3 4" key="1">
    <citation type="submission" date="2016-08" db="EMBL/GenBank/DDBJ databases">
        <title>Genomes of anaerobic fungi encode conserved fungal cellulosomes for biomass hydrolysis.</title>
        <authorList>
            <consortium name="DOE Joint Genome Institute"/>
            <person name="Haitjema C.H."/>
            <person name="Gilmore S.P."/>
            <person name="Henske J.K."/>
            <person name="Solomon K.V."/>
            <person name="De Groot R."/>
            <person name="Kuo A."/>
            <person name="Mondo S.J."/>
            <person name="Salamov A.A."/>
            <person name="Labutti K."/>
            <person name="Zhao Z."/>
            <person name="Chiniquy J."/>
            <person name="Barry K."/>
            <person name="Brewer H.M."/>
            <person name="Purvine S.O."/>
            <person name="Wright A.T."/>
            <person name="Boxma B."/>
            <person name="Van Alen T."/>
            <person name="Hackstein J.H."/>
            <person name="Baker S.E."/>
            <person name="Grigoriev I.V."/>
            <person name="O'Malley M.A."/>
        </authorList>
    </citation>
    <scope>NUCLEOTIDE SEQUENCE [LARGE SCALE GENOMIC DNA]</scope>
    <source>
        <strain evidence="4">finn</strain>
    </source>
</reference>
<dbReference type="PANTHER" id="PTHR33178">
    <property type="match status" value="1"/>
</dbReference>
<protein>
    <recommendedName>
        <fullName evidence="2">Stress-response A/B barrel domain-containing protein</fullName>
    </recommendedName>
</protein>
<dbReference type="PROSITE" id="PS51502">
    <property type="entry name" value="S_R_A_B_BARREL"/>
    <property type="match status" value="1"/>
</dbReference>
<dbReference type="SUPFAM" id="SSF54909">
    <property type="entry name" value="Dimeric alpha+beta barrel"/>
    <property type="match status" value="1"/>
</dbReference>
<dbReference type="Gene3D" id="3.30.70.100">
    <property type="match status" value="1"/>
</dbReference>
<evidence type="ECO:0000259" key="2">
    <source>
        <dbReference type="PROSITE" id="PS51502"/>
    </source>
</evidence>
<accession>A0A1Y1UWF9</accession>
<comment type="caution">
    <text evidence="3">The sequence shown here is derived from an EMBL/GenBank/DDBJ whole genome shotgun (WGS) entry which is preliminary data.</text>
</comment>
<organism evidence="3 4">
    <name type="scientific">Piromyces finnis</name>
    <dbReference type="NCBI Taxonomy" id="1754191"/>
    <lineage>
        <taxon>Eukaryota</taxon>
        <taxon>Fungi</taxon>
        <taxon>Fungi incertae sedis</taxon>
        <taxon>Chytridiomycota</taxon>
        <taxon>Chytridiomycota incertae sedis</taxon>
        <taxon>Neocallimastigomycetes</taxon>
        <taxon>Neocallimastigales</taxon>
        <taxon>Neocallimastigaceae</taxon>
        <taxon>Piromyces</taxon>
    </lineage>
</organism>